<feature type="compositionally biased region" description="Polar residues" evidence="1">
    <location>
        <begin position="200"/>
        <end position="211"/>
    </location>
</feature>
<dbReference type="Proteomes" id="UP000001593">
    <property type="component" value="Unassembled WGS sequence"/>
</dbReference>
<evidence type="ECO:0000313" key="3">
    <source>
        <dbReference type="Proteomes" id="UP000001593"/>
    </source>
</evidence>
<proteinExistence type="predicted"/>
<evidence type="ECO:0000313" key="2">
    <source>
        <dbReference type="EMBL" id="EDO34630.1"/>
    </source>
</evidence>
<dbReference type="HOGENOM" id="CLU_464069_0_0_1"/>
<keyword evidence="3" id="KW-1185">Reference proteome</keyword>
<dbReference type="InParanoid" id="A7SNV8"/>
<dbReference type="OMA" id="KAPLCMF"/>
<reference evidence="2 3" key="1">
    <citation type="journal article" date="2007" name="Science">
        <title>Sea anemone genome reveals ancestral eumetazoan gene repertoire and genomic organization.</title>
        <authorList>
            <person name="Putnam N.H."/>
            <person name="Srivastava M."/>
            <person name="Hellsten U."/>
            <person name="Dirks B."/>
            <person name="Chapman J."/>
            <person name="Salamov A."/>
            <person name="Terry A."/>
            <person name="Shapiro H."/>
            <person name="Lindquist E."/>
            <person name="Kapitonov V.V."/>
            <person name="Jurka J."/>
            <person name="Genikhovich G."/>
            <person name="Grigoriev I.V."/>
            <person name="Lucas S.M."/>
            <person name="Steele R.E."/>
            <person name="Finnerty J.R."/>
            <person name="Technau U."/>
            <person name="Martindale M.Q."/>
            <person name="Rokhsar D.S."/>
        </authorList>
    </citation>
    <scope>NUCLEOTIDE SEQUENCE [LARGE SCALE GENOMIC DNA]</scope>
    <source>
        <strain evidence="3">CH2 X CH6</strain>
    </source>
</reference>
<sequence length="588" mass="67034">MDLLRCFNCHHKSPSHENFFNISEIHKSITTKERTKPDIDNDDKQDGGDTSDCVHIVCADCIYDRPQTCVSCSSKFPLCMFKVLEWFNPMESRICIDCSAYSESTKLLQEGFSFPGLVHQCFRCHRFKYLPSFVGSSKLSMDEVPRECIECQLNGDIVQYKKQLHQRYETKLREDPALGSEHKTQTMASPAVRSYASVVTEGSTNRISNPPSSEDSQSDEDEAKSIEIPLSPVTKLTTFSANLNEFFCEVVLKALKTSFHHLEEKTRLELKLAQLDPELLHTILRDKLIRVSHKFSKQGTQQTLFDDAESRWAYVGTYTAAHASLVMATLHSACFPPLDKFLQENKKSKRTHVCCLGAGPGSEILGLSQFFPSDTEWLLLDNCGDWEHLAHTLLTESLGVPFKYGTVDVSCRLPPNKSPHISPSTTYRKAKLFMFVKFISAVQNLPGTYKYLADLLRRASPGSLFLFIDNAHIQTKKFIEDLVFPRGKYYDHGDFKENEFYTLYTTYAELKSEGDDAVRSSLLSEWKYCSRTLEVSLRFMKFCPKLSHDLEMFKAVGTVKIHTSSILNFYSFSNQIQISSNNEKDFQI</sequence>
<dbReference type="EMBL" id="DS469724">
    <property type="protein sequence ID" value="EDO34630.1"/>
    <property type="molecule type" value="Genomic_DNA"/>
</dbReference>
<dbReference type="InterPro" id="IPR036280">
    <property type="entry name" value="Multihaem_cyt_sf"/>
</dbReference>
<organism evidence="2 3">
    <name type="scientific">Nematostella vectensis</name>
    <name type="common">Starlet sea anemone</name>
    <dbReference type="NCBI Taxonomy" id="45351"/>
    <lineage>
        <taxon>Eukaryota</taxon>
        <taxon>Metazoa</taxon>
        <taxon>Cnidaria</taxon>
        <taxon>Anthozoa</taxon>
        <taxon>Hexacorallia</taxon>
        <taxon>Actiniaria</taxon>
        <taxon>Edwardsiidae</taxon>
        <taxon>Nematostella</taxon>
    </lineage>
</organism>
<evidence type="ECO:0000256" key="1">
    <source>
        <dbReference type="SAM" id="MobiDB-lite"/>
    </source>
</evidence>
<dbReference type="AlphaFoldDB" id="A7SNV8"/>
<accession>A7SNV8</accession>
<dbReference type="SUPFAM" id="SSF48695">
    <property type="entry name" value="Multiheme cytochromes"/>
    <property type="match status" value="1"/>
</dbReference>
<name>A7SNV8_NEMVE</name>
<feature type="region of interest" description="Disordered" evidence="1">
    <location>
        <begin position="200"/>
        <end position="223"/>
    </location>
</feature>
<protein>
    <submittedName>
        <fullName evidence="2">Uncharacterized protein</fullName>
    </submittedName>
</protein>
<gene>
    <name evidence="2" type="ORF">NEMVEDRAFT_v1g246459</name>
</gene>